<feature type="compositionally biased region" description="Low complexity" evidence="1">
    <location>
        <begin position="65"/>
        <end position="75"/>
    </location>
</feature>
<feature type="transmembrane region" description="Helical" evidence="2">
    <location>
        <begin position="917"/>
        <end position="939"/>
    </location>
</feature>
<feature type="compositionally biased region" description="Basic and acidic residues" evidence="1">
    <location>
        <begin position="285"/>
        <end position="294"/>
    </location>
</feature>
<feature type="compositionally biased region" description="Polar residues" evidence="1">
    <location>
        <begin position="367"/>
        <end position="391"/>
    </location>
</feature>
<organism evidence="3">
    <name type="scientific">Kwoniella bestiolae CBS 10118</name>
    <dbReference type="NCBI Taxonomy" id="1296100"/>
    <lineage>
        <taxon>Eukaryota</taxon>
        <taxon>Fungi</taxon>
        <taxon>Dikarya</taxon>
        <taxon>Basidiomycota</taxon>
        <taxon>Agaricomycotina</taxon>
        <taxon>Tremellomycetes</taxon>
        <taxon>Tremellales</taxon>
        <taxon>Cryptococcaceae</taxon>
        <taxon>Kwoniella</taxon>
    </lineage>
</organism>
<dbReference type="STRING" id="1296100.A0A1B9G3V0"/>
<evidence type="ECO:0000256" key="2">
    <source>
        <dbReference type="SAM" id="Phobius"/>
    </source>
</evidence>
<dbReference type="KEGG" id="kbi:30207809"/>
<keyword evidence="2" id="KW-0472">Membrane</keyword>
<sequence length="946" mass="102272">MSLSTPSASGSNPNSNSTPSSSKSLSHPHAHFSATSQSRFSYATTSPPTPDADRLFFRPPPASPDPDITSSTSTPERFNSNGTSSMTNLVFNNSNNGEGVAVGYGMDPKKLADMLSPPEPSSSSSSTTSKKKKGKEKEKKLKGKSSNNSIRDIPSTPPPVPPKNLLPSTTPKSTRTTTSFSSSLSLDDTSHSHSYSRHSHSTEIHSPKKAIHGRMTSASSHQLNPKPSLVSLSGFSPTLPDYQPNYQVYYHQGQASIQSPNRYHEEEYDENQPRPSMNYPNPSESFEHETTLGHSRERLQASLAALPWAEPPPRQASPIKLSSPISASAYSGIETGTGYSSSTIRGGTGTETPQRTPTYSFLAKDPSASTPTNLKHSRRPSLTSSIKSQLTMPPIPEGTGGLVIPQSPSVWSQNQSRDSYRSSQQSGYSGMAEFQPSGSGSGSGGRSSPISQDISSPGIVSLISNGSTNNSFSPGITNTTASGSGSGGHDRYPSITSAMATKASSSASHSHSNGKWSLVSRSKSSSTTTSSKRSKSFKSIRSTKSSNRGSMSAHGHGNGRFVLRRWEVQNTHGQRWEVLDREEVKRKENQMDLRTLVGRAWVLERVLRSGKRVSSQSLKILRPFTPSSANSTPRPSLPHPPSSSVSKNKHRPSLSVTINPSRRSSLRHSFTHNTKHSPRSKSTSSTTTGTTSKKSRRGSAPSIRMRLGRKLRRTESREDIFTELGSEGSGSRGHSRDNSVSTHQGDDGFGEAYVSVSSPKRRSYPSQEKEKERGEERIGGKGVVVFPEEISSSSQDNIHHSPPLPPKDRKTTSYAGGNSCTTPNCFNLSPSSPTPLLPHPDLTTFQRTPTHGQYTYDQAQGQAEAGYDPEKGEVVLRYSPQSPHLGHRSPNWRNRQSVISYIETGVWEKKPKNRFKVWMGVGAGVVVLLIVGLLVGLLVRRKGNGG</sequence>
<feature type="compositionally biased region" description="Low complexity" evidence="1">
    <location>
        <begin position="680"/>
        <end position="692"/>
    </location>
</feature>
<feature type="compositionally biased region" description="Low complexity" evidence="1">
    <location>
        <begin position="1"/>
        <end position="25"/>
    </location>
</feature>
<feature type="compositionally biased region" description="Polar residues" evidence="1">
    <location>
        <begin position="76"/>
        <end position="97"/>
    </location>
</feature>
<accession>A0A1B9G3V0</accession>
<name>A0A1B9G3V0_9TREE</name>
<dbReference type="Proteomes" id="UP000092730">
    <property type="component" value="Chromosome 1"/>
</dbReference>
<gene>
    <name evidence="3" type="ORF">I302_03410</name>
    <name evidence="4" type="ORF">I302_100038</name>
</gene>
<feature type="compositionally biased region" description="Low complexity" evidence="1">
    <location>
        <begin position="412"/>
        <end position="430"/>
    </location>
</feature>
<feature type="compositionally biased region" description="Pro residues" evidence="1">
    <location>
        <begin position="155"/>
        <end position="164"/>
    </location>
</feature>
<evidence type="ECO:0000256" key="1">
    <source>
        <dbReference type="SAM" id="MobiDB-lite"/>
    </source>
</evidence>
<dbReference type="AlphaFoldDB" id="A0A1B9G3V0"/>
<feature type="compositionally biased region" description="Basic and acidic residues" evidence="1">
    <location>
        <begin position="767"/>
        <end position="779"/>
    </location>
</feature>
<keyword evidence="5" id="KW-1185">Reference proteome</keyword>
<evidence type="ECO:0000313" key="3">
    <source>
        <dbReference type="EMBL" id="OCF25737.1"/>
    </source>
</evidence>
<feature type="region of interest" description="Disordered" evidence="1">
    <location>
        <begin position="623"/>
        <end position="816"/>
    </location>
</feature>
<feature type="compositionally biased region" description="Low complexity" evidence="1">
    <location>
        <begin position="494"/>
        <end position="511"/>
    </location>
</feature>
<feature type="compositionally biased region" description="Polar residues" evidence="1">
    <location>
        <begin position="33"/>
        <end position="46"/>
    </location>
</feature>
<feature type="compositionally biased region" description="Basic residues" evidence="1">
    <location>
        <begin position="664"/>
        <end position="679"/>
    </location>
</feature>
<dbReference type="OrthoDB" id="2565225at2759"/>
<feature type="compositionally biased region" description="Low complexity" evidence="1">
    <location>
        <begin position="165"/>
        <end position="187"/>
    </location>
</feature>
<feature type="compositionally biased region" description="Polar residues" evidence="1">
    <location>
        <begin position="216"/>
        <end position="236"/>
    </location>
</feature>
<dbReference type="GeneID" id="30207809"/>
<protein>
    <submittedName>
        <fullName evidence="3">Uncharacterized protein</fullName>
    </submittedName>
</protein>
<feature type="compositionally biased region" description="Polar residues" evidence="1">
    <location>
        <begin position="273"/>
        <end position="284"/>
    </location>
</feature>
<evidence type="ECO:0000313" key="5">
    <source>
        <dbReference type="Proteomes" id="UP000092730"/>
    </source>
</evidence>
<keyword evidence="2" id="KW-0812">Transmembrane</keyword>
<evidence type="ECO:0000313" key="4">
    <source>
        <dbReference type="EMBL" id="WVW78087.1"/>
    </source>
</evidence>
<reference evidence="3" key="1">
    <citation type="submission" date="2013-07" db="EMBL/GenBank/DDBJ databases">
        <title>The Genome Sequence of Cryptococcus bestiolae CBS10118.</title>
        <authorList>
            <consortium name="The Broad Institute Genome Sequencing Platform"/>
            <person name="Cuomo C."/>
            <person name="Litvintseva A."/>
            <person name="Chen Y."/>
            <person name="Heitman J."/>
            <person name="Sun S."/>
            <person name="Springer D."/>
            <person name="Dromer F."/>
            <person name="Young S.K."/>
            <person name="Zeng Q."/>
            <person name="Gargeya S."/>
            <person name="Fitzgerald M."/>
            <person name="Abouelleil A."/>
            <person name="Alvarado L."/>
            <person name="Berlin A.M."/>
            <person name="Chapman S.B."/>
            <person name="Dewar J."/>
            <person name="Goldberg J."/>
            <person name="Griggs A."/>
            <person name="Gujja S."/>
            <person name="Hansen M."/>
            <person name="Howarth C."/>
            <person name="Imamovic A."/>
            <person name="Larimer J."/>
            <person name="McCowan C."/>
            <person name="Murphy C."/>
            <person name="Pearson M."/>
            <person name="Priest M."/>
            <person name="Roberts A."/>
            <person name="Saif S."/>
            <person name="Shea T."/>
            <person name="Sykes S."/>
            <person name="Wortman J."/>
            <person name="Nusbaum C."/>
            <person name="Birren B."/>
        </authorList>
    </citation>
    <scope>NUCLEOTIDE SEQUENCE [LARGE SCALE GENOMIC DNA]</scope>
    <source>
        <strain evidence="3">CBS 10118</strain>
    </source>
</reference>
<reference evidence="4" key="2">
    <citation type="submission" date="2013-07" db="EMBL/GenBank/DDBJ databases">
        <authorList>
            <consortium name="The Broad Institute Genome Sequencing Platform"/>
            <person name="Cuomo C."/>
            <person name="Litvintseva A."/>
            <person name="Chen Y."/>
            <person name="Heitman J."/>
            <person name="Sun S."/>
            <person name="Springer D."/>
            <person name="Dromer F."/>
            <person name="Young S.K."/>
            <person name="Zeng Q."/>
            <person name="Gargeya S."/>
            <person name="Fitzgerald M."/>
            <person name="Abouelleil A."/>
            <person name="Alvarado L."/>
            <person name="Berlin A.M."/>
            <person name="Chapman S.B."/>
            <person name="Dewar J."/>
            <person name="Goldberg J."/>
            <person name="Griggs A."/>
            <person name="Gujja S."/>
            <person name="Hansen M."/>
            <person name="Howarth C."/>
            <person name="Imamovic A."/>
            <person name="Larimer J."/>
            <person name="McCowan C."/>
            <person name="Murphy C."/>
            <person name="Pearson M."/>
            <person name="Priest M."/>
            <person name="Roberts A."/>
            <person name="Saif S."/>
            <person name="Shea T."/>
            <person name="Sykes S."/>
            <person name="Wortman J."/>
            <person name="Nusbaum C."/>
            <person name="Birren B."/>
        </authorList>
    </citation>
    <scope>NUCLEOTIDE SEQUENCE</scope>
    <source>
        <strain evidence="4">CBS 10118</strain>
    </source>
</reference>
<feature type="region of interest" description="Disordered" evidence="1">
    <location>
        <begin position="330"/>
        <end position="557"/>
    </location>
</feature>
<dbReference type="RefSeq" id="XP_019046807.1">
    <property type="nucleotide sequence ID" value="XM_019190059.1"/>
</dbReference>
<reference evidence="3" key="3">
    <citation type="submission" date="2014-01" db="EMBL/GenBank/DDBJ databases">
        <title>Evolution of pathogenesis and genome organization in the Tremellales.</title>
        <authorList>
            <person name="Cuomo C."/>
            <person name="Litvintseva A."/>
            <person name="Heitman J."/>
            <person name="Chen Y."/>
            <person name="Sun S."/>
            <person name="Springer D."/>
            <person name="Dromer F."/>
            <person name="Young S."/>
            <person name="Zeng Q."/>
            <person name="Chapman S."/>
            <person name="Gujja S."/>
            <person name="Saif S."/>
            <person name="Birren B."/>
        </authorList>
    </citation>
    <scope>NUCLEOTIDE SEQUENCE</scope>
    <source>
        <strain evidence="3">CBS 10118</strain>
    </source>
</reference>
<feature type="compositionally biased region" description="Polar residues" evidence="1">
    <location>
        <begin position="337"/>
        <end position="359"/>
    </location>
</feature>
<feature type="region of interest" description="Disordered" evidence="1">
    <location>
        <begin position="254"/>
        <end position="294"/>
    </location>
</feature>
<reference evidence="4" key="4">
    <citation type="submission" date="2024-02" db="EMBL/GenBank/DDBJ databases">
        <title>Comparative genomics of Cryptococcus and Kwoniella reveals pathogenesis evolution and contrasting modes of karyotype evolution via chromosome fusion or intercentromeric recombination.</title>
        <authorList>
            <person name="Coelho M.A."/>
            <person name="David-Palma M."/>
            <person name="Shea T."/>
            <person name="Bowers K."/>
            <person name="McGinley-Smith S."/>
            <person name="Mohammad A.W."/>
            <person name="Gnirke A."/>
            <person name="Yurkov A.M."/>
            <person name="Nowrousian M."/>
            <person name="Sun S."/>
            <person name="Cuomo C.A."/>
            <person name="Heitman J."/>
        </authorList>
    </citation>
    <scope>NUCLEOTIDE SEQUENCE</scope>
    <source>
        <strain evidence="4">CBS 10118</strain>
    </source>
</reference>
<keyword evidence="2" id="KW-1133">Transmembrane helix</keyword>
<dbReference type="EMBL" id="CP144541">
    <property type="protein sequence ID" value="WVW78087.1"/>
    <property type="molecule type" value="Genomic_DNA"/>
</dbReference>
<feature type="compositionally biased region" description="Low complexity" evidence="1">
    <location>
        <begin position="520"/>
        <end position="531"/>
    </location>
</feature>
<dbReference type="VEuPathDB" id="FungiDB:I302_03410"/>
<feature type="compositionally biased region" description="Polar residues" evidence="1">
    <location>
        <begin position="462"/>
        <end position="481"/>
    </location>
</feature>
<feature type="region of interest" description="Disordered" evidence="1">
    <location>
        <begin position="1"/>
        <end position="237"/>
    </location>
</feature>
<dbReference type="EMBL" id="KI894020">
    <property type="protein sequence ID" value="OCF25737.1"/>
    <property type="molecule type" value="Genomic_DNA"/>
</dbReference>
<proteinExistence type="predicted"/>
<feature type="compositionally biased region" description="Polar residues" evidence="1">
    <location>
        <begin position="654"/>
        <end position="663"/>
    </location>
</feature>